<evidence type="ECO:0000259" key="4">
    <source>
        <dbReference type="PROSITE" id="PS50977"/>
    </source>
</evidence>
<dbReference type="SUPFAM" id="SSF46689">
    <property type="entry name" value="Homeodomain-like"/>
    <property type="match status" value="1"/>
</dbReference>
<feature type="DNA-binding region" description="H-T-H motif" evidence="2">
    <location>
        <begin position="37"/>
        <end position="56"/>
    </location>
</feature>
<dbReference type="PROSITE" id="PS50977">
    <property type="entry name" value="HTH_TETR_2"/>
    <property type="match status" value="1"/>
</dbReference>
<evidence type="ECO:0000256" key="2">
    <source>
        <dbReference type="PROSITE-ProRule" id="PRU00335"/>
    </source>
</evidence>
<sequence length="254" mass="26775">MPKLWDETIEAHRLEVRRAIPATTAALVAERGLLNVTMSRIAEQAGIGRATLYKYFPDVEAILRAWRGERIAHHLAHLTAVRDGASGSVRRLEAVLEAFAAISHGSRGHFDAGLGAKKGDMTGPNAVDRGRPGSKIHIVSDRAGLPLAVGVSAANPHDNQALEAHADGHPAHPLPPRAAPVFGPRSCTPTRPTTSTISADGYAIAASSRASPARASTPPSGWAATAGPPPLGRRTHHLVADRLSPSDRPLRTAR</sequence>
<evidence type="ECO:0000313" key="6">
    <source>
        <dbReference type="Proteomes" id="UP000639606"/>
    </source>
</evidence>
<evidence type="ECO:0000256" key="3">
    <source>
        <dbReference type="SAM" id="MobiDB-lite"/>
    </source>
</evidence>
<dbReference type="PRINTS" id="PR00455">
    <property type="entry name" value="HTHTETR"/>
</dbReference>
<feature type="compositionally biased region" description="Basic and acidic residues" evidence="3">
    <location>
        <begin position="238"/>
        <end position="254"/>
    </location>
</feature>
<dbReference type="InterPro" id="IPR001647">
    <property type="entry name" value="HTH_TetR"/>
</dbReference>
<keyword evidence="1 2" id="KW-0238">DNA-binding</keyword>
<evidence type="ECO:0000256" key="1">
    <source>
        <dbReference type="ARBA" id="ARBA00023125"/>
    </source>
</evidence>
<dbReference type="InterPro" id="IPR050624">
    <property type="entry name" value="HTH-type_Tx_Regulator"/>
</dbReference>
<feature type="region of interest" description="Disordered" evidence="3">
    <location>
        <begin position="208"/>
        <end position="254"/>
    </location>
</feature>
<dbReference type="Proteomes" id="UP000639606">
    <property type="component" value="Unassembled WGS sequence"/>
</dbReference>
<dbReference type="EMBL" id="BMRG01000014">
    <property type="protein sequence ID" value="GGP74558.1"/>
    <property type="molecule type" value="Genomic_DNA"/>
</dbReference>
<dbReference type="PANTHER" id="PTHR43479">
    <property type="entry name" value="ACREF/ENVCD OPERON REPRESSOR-RELATED"/>
    <property type="match status" value="1"/>
</dbReference>
<dbReference type="AlphaFoldDB" id="A0A918AQU9"/>
<organism evidence="5 6">
    <name type="scientific">Saccharothrix coeruleofusca</name>
    <dbReference type="NCBI Taxonomy" id="33919"/>
    <lineage>
        <taxon>Bacteria</taxon>
        <taxon>Bacillati</taxon>
        <taxon>Actinomycetota</taxon>
        <taxon>Actinomycetes</taxon>
        <taxon>Pseudonocardiales</taxon>
        <taxon>Pseudonocardiaceae</taxon>
        <taxon>Saccharothrix</taxon>
    </lineage>
</organism>
<comment type="caution">
    <text evidence="5">The sequence shown here is derived from an EMBL/GenBank/DDBJ whole genome shotgun (WGS) entry which is preliminary data.</text>
</comment>
<feature type="domain" description="HTH tetR-type" evidence="4">
    <location>
        <begin position="14"/>
        <end position="74"/>
    </location>
</feature>
<dbReference type="Pfam" id="PF00440">
    <property type="entry name" value="TetR_N"/>
    <property type="match status" value="1"/>
</dbReference>
<feature type="compositionally biased region" description="Low complexity" evidence="3">
    <location>
        <begin position="208"/>
        <end position="220"/>
    </location>
</feature>
<protein>
    <recommendedName>
        <fullName evidence="4">HTH tetR-type domain-containing protein</fullName>
    </recommendedName>
</protein>
<accession>A0A918AQU9</accession>
<dbReference type="InterPro" id="IPR009057">
    <property type="entry name" value="Homeodomain-like_sf"/>
</dbReference>
<reference evidence="5" key="2">
    <citation type="submission" date="2020-09" db="EMBL/GenBank/DDBJ databases">
        <authorList>
            <person name="Sun Q."/>
            <person name="Ohkuma M."/>
        </authorList>
    </citation>
    <scope>NUCLEOTIDE SEQUENCE</scope>
    <source>
        <strain evidence="5">JCM 3313</strain>
    </source>
</reference>
<dbReference type="Gene3D" id="1.10.357.10">
    <property type="entry name" value="Tetracycline Repressor, domain 2"/>
    <property type="match status" value="1"/>
</dbReference>
<gene>
    <name evidence="5" type="ORF">GCM10010185_55200</name>
</gene>
<reference evidence="5" key="1">
    <citation type="journal article" date="2014" name="Int. J. Syst. Evol. Microbiol.">
        <title>Complete genome sequence of Corynebacterium casei LMG S-19264T (=DSM 44701T), isolated from a smear-ripened cheese.</title>
        <authorList>
            <consortium name="US DOE Joint Genome Institute (JGI-PGF)"/>
            <person name="Walter F."/>
            <person name="Albersmeier A."/>
            <person name="Kalinowski J."/>
            <person name="Ruckert C."/>
        </authorList>
    </citation>
    <scope>NUCLEOTIDE SEQUENCE</scope>
    <source>
        <strain evidence="5">JCM 3313</strain>
    </source>
</reference>
<evidence type="ECO:0000313" key="5">
    <source>
        <dbReference type="EMBL" id="GGP74558.1"/>
    </source>
</evidence>
<dbReference type="GO" id="GO:0003677">
    <property type="term" value="F:DNA binding"/>
    <property type="evidence" value="ECO:0007669"/>
    <property type="project" value="UniProtKB-UniRule"/>
</dbReference>
<keyword evidence="6" id="KW-1185">Reference proteome</keyword>
<name>A0A918AQU9_9PSEU</name>
<proteinExistence type="predicted"/>
<dbReference type="PANTHER" id="PTHR43479:SF11">
    <property type="entry name" value="ACREF_ENVCD OPERON REPRESSOR-RELATED"/>
    <property type="match status" value="1"/>
</dbReference>